<name>A0ABT1HLX2_STRSD</name>
<reference evidence="2 3" key="1">
    <citation type="submission" date="2022-06" db="EMBL/GenBank/DDBJ databases">
        <title>Genomic Encyclopedia of Archaeal and Bacterial Type Strains, Phase II (KMG-II): from individual species to whole genera.</title>
        <authorList>
            <person name="Goeker M."/>
        </authorList>
    </citation>
    <scope>NUCLEOTIDE SEQUENCE [LARGE SCALE GENOMIC DNA]</scope>
    <source>
        <strain evidence="2 3">DSM 40477</strain>
    </source>
</reference>
<protein>
    <recommendedName>
        <fullName evidence="4">Bacterial Pleckstrin homology domain-containing protein</fullName>
    </recommendedName>
</protein>
<comment type="caution">
    <text evidence="2">The sequence shown here is derived from an EMBL/GenBank/DDBJ whole genome shotgun (WGS) entry which is preliminary data.</text>
</comment>
<dbReference type="EMBL" id="JAMTCP010000001">
    <property type="protein sequence ID" value="MCP2256508.1"/>
    <property type="molecule type" value="Genomic_DNA"/>
</dbReference>
<proteinExistence type="predicted"/>
<sequence length="162" mass="17874">MEYRTTVRPPRWATVVFAVMFLAGVALSVFLWATRSEEVVACVVSTVLLVGCFGAILFCHGRITVDDRAVRLVLVPFVRRTVALRDVESVELSQTDAMREFGGWGYRFAGGGKVGFVLGSGPAVRMTTRNGRTYVISEPHADQLLTALRANMDPGRREVNHD</sequence>
<evidence type="ECO:0000313" key="2">
    <source>
        <dbReference type="EMBL" id="MCP2256508.1"/>
    </source>
</evidence>
<dbReference type="RefSeq" id="WP_253667504.1">
    <property type="nucleotide sequence ID" value="NZ_JAMTCP010000001.1"/>
</dbReference>
<evidence type="ECO:0000256" key="1">
    <source>
        <dbReference type="SAM" id="Phobius"/>
    </source>
</evidence>
<evidence type="ECO:0008006" key="4">
    <source>
        <dbReference type="Google" id="ProtNLM"/>
    </source>
</evidence>
<evidence type="ECO:0000313" key="3">
    <source>
        <dbReference type="Proteomes" id="UP001205311"/>
    </source>
</evidence>
<keyword evidence="1" id="KW-1133">Transmembrane helix</keyword>
<feature type="transmembrane region" description="Helical" evidence="1">
    <location>
        <begin position="12"/>
        <end position="33"/>
    </location>
</feature>
<feature type="transmembrane region" description="Helical" evidence="1">
    <location>
        <begin position="39"/>
        <end position="59"/>
    </location>
</feature>
<keyword evidence="1" id="KW-0472">Membrane</keyword>
<accession>A0ABT1HLX2</accession>
<keyword evidence="1" id="KW-0812">Transmembrane</keyword>
<dbReference type="Proteomes" id="UP001205311">
    <property type="component" value="Unassembled WGS sequence"/>
</dbReference>
<keyword evidence="3" id="KW-1185">Reference proteome</keyword>
<gene>
    <name evidence="2" type="ORF">LX15_000191</name>
</gene>
<organism evidence="2 3">
    <name type="scientific">Streptoalloteichus tenebrarius (strain ATCC 17920 / DSM 40477 / JCM 4838 / CBS 697.72 / NBRC 16177 / NCIMB 11028 / NRRL B-12390 / A12253. 1 / ISP 5477)</name>
    <name type="common">Streptomyces tenebrarius</name>
    <dbReference type="NCBI Taxonomy" id="1933"/>
    <lineage>
        <taxon>Bacteria</taxon>
        <taxon>Bacillati</taxon>
        <taxon>Actinomycetota</taxon>
        <taxon>Actinomycetes</taxon>
        <taxon>Pseudonocardiales</taxon>
        <taxon>Pseudonocardiaceae</taxon>
        <taxon>Streptoalloteichus</taxon>
    </lineage>
</organism>